<dbReference type="Gene3D" id="3.90.180.10">
    <property type="entry name" value="Medium-chain alcohol dehydrogenases, catalytic domain"/>
    <property type="match status" value="1"/>
</dbReference>
<proteinExistence type="inferred from homology"/>
<evidence type="ECO:0000256" key="4">
    <source>
        <dbReference type="ARBA" id="ARBA00023002"/>
    </source>
</evidence>
<dbReference type="PANTHER" id="PTHR42813:SF2">
    <property type="entry name" value="DEHYDROGENASE, ZINC-CONTAINING, PUTATIVE (AFU_ORTHOLOGUE AFUA_2G02810)-RELATED"/>
    <property type="match status" value="1"/>
</dbReference>
<dbReference type="Proteomes" id="UP000238217">
    <property type="component" value="Unassembled WGS sequence"/>
</dbReference>
<dbReference type="Pfam" id="PF08240">
    <property type="entry name" value="ADH_N"/>
    <property type="match status" value="1"/>
</dbReference>
<evidence type="ECO:0000313" key="8">
    <source>
        <dbReference type="EMBL" id="PRZ18708.1"/>
    </source>
</evidence>
<dbReference type="GO" id="GO:0016491">
    <property type="term" value="F:oxidoreductase activity"/>
    <property type="evidence" value="ECO:0007669"/>
    <property type="project" value="UniProtKB-KW"/>
</dbReference>
<dbReference type="SUPFAM" id="SSF51735">
    <property type="entry name" value="NAD(P)-binding Rossmann-fold domains"/>
    <property type="match status" value="1"/>
</dbReference>
<dbReference type="InterPro" id="IPR002328">
    <property type="entry name" value="ADH_Zn_CS"/>
</dbReference>
<comment type="cofactor">
    <cofactor evidence="1 5">
        <name>Zn(2+)</name>
        <dbReference type="ChEBI" id="CHEBI:29105"/>
    </cofactor>
</comment>
<feature type="domain" description="Alcohol dehydrogenase-like N-terminal" evidence="7">
    <location>
        <begin position="25"/>
        <end position="145"/>
    </location>
</feature>
<protein>
    <submittedName>
        <fullName evidence="8">Threonine dehydrogenase-like Zn-dependent dehydrogenase</fullName>
    </submittedName>
</protein>
<dbReference type="PANTHER" id="PTHR42813">
    <property type="entry name" value="ZINC-TYPE ALCOHOL DEHYDROGENASE-LIKE"/>
    <property type="match status" value="1"/>
</dbReference>
<keyword evidence="4" id="KW-0560">Oxidoreductase</keyword>
<dbReference type="InterPro" id="IPR013154">
    <property type="entry name" value="ADH-like_N"/>
</dbReference>
<dbReference type="Pfam" id="PF00107">
    <property type="entry name" value="ADH_zinc_N"/>
    <property type="match status" value="1"/>
</dbReference>
<dbReference type="RefSeq" id="WP_106121446.1">
    <property type="nucleotide sequence ID" value="NZ_PVTY01000001.1"/>
</dbReference>
<dbReference type="OrthoDB" id="241504at2"/>
<evidence type="ECO:0000256" key="1">
    <source>
        <dbReference type="ARBA" id="ARBA00001947"/>
    </source>
</evidence>
<accession>A0A2T0YSC9</accession>
<keyword evidence="2 5" id="KW-0479">Metal-binding</keyword>
<dbReference type="EMBL" id="PVTY01000001">
    <property type="protein sequence ID" value="PRZ18708.1"/>
    <property type="molecule type" value="Genomic_DNA"/>
</dbReference>
<dbReference type="GO" id="GO:0008270">
    <property type="term" value="F:zinc ion binding"/>
    <property type="evidence" value="ECO:0007669"/>
    <property type="project" value="InterPro"/>
</dbReference>
<evidence type="ECO:0000256" key="2">
    <source>
        <dbReference type="ARBA" id="ARBA00022723"/>
    </source>
</evidence>
<feature type="domain" description="Alcohol dehydrogenase-like C-terminal" evidence="6">
    <location>
        <begin position="188"/>
        <end position="254"/>
    </location>
</feature>
<dbReference type="SUPFAM" id="SSF50129">
    <property type="entry name" value="GroES-like"/>
    <property type="match status" value="1"/>
</dbReference>
<evidence type="ECO:0000259" key="6">
    <source>
        <dbReference type="Pfam" id="PF00107"/>
    </source>
</evidence>
<dbReference type="PROSITE" id="PS00059">
    <property type="entry name" value="ADH_ZINC"/>
    <property type="match status" value="1"/>
</dbReference>
<organism evidence="8 9">
    <name type="scientific">Nesterenkonia sandarakina</name>
    <dbReference type="NCBI Taxonomy" id="272918"/>
    <lineage>
        <taxon>Bacteria</taxon>
        <taxon>Bacillati</taxon>
        <taxon>Actinomycetota</taxon>
        <taxon>Actinomycetes</taxon>
        <taxon>Micrococcales</taxon>
        <taxon>Micrococcaceae</taxon>
        <taxon>Nesterenkonia</taxon>
    </lineage>
</organism>
<reference evidence="8 9" key="1">
    <citation type="submission" date="2018-03" db="EMBL/GenBank/DDBJ databases">
        <title>Comparative analysis of microorganisms from saline springs in Andes Mountain Range, Colombia.</title>
        <authorList>
            <person name="Rubin E."/>
        </authorList>
    </citation>
    <scope>NUCLEOTIDE SEQUENCE [LARGE SCALE GENOMIC DNA]</scope>
    <source>
        <strain evidence="8 9">CG 35</strain>
    </source>
</reference>
<dbReference type="InterPro" id="IPR011032">
    <property type="entry name" value="GroES-like_sf"/>
</dbReference>
<keyword evidence="9" id="KW-1185">Reference proteome</keyword>
<keyword evidence="3 5" id="KW-0862">Zinc</keyword>
<dbReference type="InterPro" id="IPR036291">
    <property type="entry name" value="NAD(P)-bd_dom_sf"/>
</dbReference>
<evidence type="ECO:0000313" key="9">
    <source>
        <dbReference type="Proteomes" id="UP000238217"/>
    </source>
</evidence>
<sequence>MKAVTWQGHHKVSVETVPDPQIQQSNDAIIEVTSTAICGSDLHLYEVLGPFMTPGDILGHEPMGRVVEAGPDSNLTAGDRVVIPFQISCGSCFMCQRGLQTQCEVTQVRDQGMGAALYGFSAMYGAVPGGQAEYLRVPHADYSPIKVGNELPDHRYLFLSDVIPTAWQGVAYTGLKRGDSIAIIGLGPIGQFAARIAKHHGMKVYAIDPVAERREMAARHGVMVFDIGEESLNQIREATGGRGPDGVVDAVGMEAHGSPIAKAAQISAQFLPDAAGKAMMQTVGVDRLAALYSAIELVRRGGTISLSGVYGGAASPLPLITMFDKQITFKMGQANVKNWVDKILPLLEDPADPLGVDDFITHTLPLSDAPGAYEMFQKKEDGCIKVVLDPTKSAV</sequence>
<dbReference type="InterPro" id="IPR013149">
    <property type="entry name" value="ADH-like_C"/>
</dbReference>
<dbReference type="Gene3D" id="3.40.50.720">
    <property type="entry name" value="NAD(P)-binding Rossmann-like Domain"/>
    <property type="match status" value="1"/>
</dbReference>
<comment type="similarity">
    <text evidence="5">Belongs to the zinc-containing alcohol dehydrogenase family.</text>
</comment>
<evidence type="ECO:0000259" key="7">
    <source>
        <dbReference type="Pfam" id="PF08240"/>
    </source>
</evidence>
<comment type="caution">
    <text evidence="8">The sequence shown here is derived from an EMBL/GenBank/DDBJ whole genome shotgun (WGS) entry which is preliminary data.</text>
</comment>
<name>A0A2T0YSC9_9MICC</name>
<dbReference type="AlphaFoldDB" id="A0A2T0YSC9"/>
<evidence type="ECO:0000256" key="5">
    <source>
        <dbReference type="RuleBase" id="RU361277"/>
    </source>
</evidence>
<gene>
    <name evidence="8" type="ORF">BCL67_10114</name>
</gene>
<evidence type="ECO:0000256" key="3">
    <source>
        <dbReference type="ARBA" id="ARBA00022833"/>
    </source>
</evidence>